<dbReference type="InterPro" id="IPR001497">
    <property type="entry name" value="MethylDNA_cys_MeTrfase_AS"/>
</dbReference>
<dbReference type="CDD" id="cd06445">
    <property type="entry name" value="ATase"/>
    <property type="match status" value="1"/>
</dbReference>
<proteinExistence type="inferred from homology"/>
<protein>
    <recommendedName>
        <fullName evidence="3">methylated-DNA--[protein]-cysteine S-methyltransferase</fullName>
        <ecNumber evidence="3">2.1.1.63</ecNumber>
    </recommendedName>
</protein>
<keyword evidence="6" id="KW-0227">DNA damage</keyword>
<gene>
    <name evidence="10" type="ORF">ENI34_09650</name>
</gene>
<dbReference type="FunFam" id="1.10.10.10:FF:000214">
    <property type="entry name" value="Methylated-DNA--protein-cysteine methyltransferase"/>
    <property type="match status" value="1"/>
</dbReference>
<evidence type="ECO:0000256" key="6">
    <source>
        <dbReference type="ARBA" id="ARBA00022763"/>
    </source>
</evidence>
<feature type="domain" description="Methylated-DNA-[protein]-cysteine S-methyltransferase DNA binding" evidence="9">
    <location>
        <begin position="65"/>
        <end position="144"/>
    </location>
</feature>
<comment type="similarity">
    <text evidence="2">Belongs to the MGMT family.</text>
</comment>
<keyword evidence="5" id="KW-0808">Transferase</keyword>
<dbReference type="InterPro" id="IPR036388">
    <property type="entry name" value="WH-like_DNA-bd_sf"/>
</dbReference>
<dbReference type="Gene3D" id="1.10.10.10">
    <property type="entry name" value="Winged helix-like DNA-binding domain superfamily/Winged helix DNA-binding domain"/>
    <property type="match status" value="1"/>
</dbReference>
<comment type="catalytic activity">
    <reaction evidence="8">
        <text>a 6-O-methyl-2'-deoxyguanosine in DNA + L-cysteinyl-[protein] = S-methyl-L-cysteinyl-[protein] + a 2'-deoxyguanosine in DNA</text>
        <dbReference type="Rhea" id="RHEA:24000"/>
        <dbReference type="Rhea" id="RHEA-COMP:10131"/>
        <dbReference type="Rhea" id="RHEA-COMP:10132"/>
        <dbReference type="Rhea" id="RHEA-COMP:11367"/>
        <dbReference type="Rhea" id="RHEA-COMP:11368"/>
        <dbReference type="ChEBI" id="CHEBI:29950"/>
        <dbReference type="ChEBI" id="CHEBI:82612"/>
        <dbReference type="ChEBI" id="CHEBI:85445"/>
        <dbReference type="ChEBI" id="CHEBI:85448"/>
        <dbReference type="EC" id="2.1.1.63"/>
    </reaction>
</comment>
<evidence type="ECO:0000256" key="1">
    <source>
        <dbReference type="ARBA" id="ARBA00001286"/>
    </source>
</evidence>
<dbReference type="InterPro" id="IPR014048">
    <property type="entry name" value="MethylDNA_cys_MeTrfase_DNA-bd"/>
</dbReference>
<sequence>MKIVEILLPHADEPITRRLRRLYGNILRSSAEPVLKLKKKLLTYLAGKQTFFGLSDFDLDKLYTFQRRVLDGCRKIPYGRVISYGDLAEKIGTPRAARAVGTALAKNPFPIVIPCHRVIKGNGLPGKFGGGEELKKDLLKLEGVRFYENSRVMREFIL</sequence>
<comment type="caution">
    <text evidence="10">The sequence shown here is derived from an EMBL/GenBank/DDBJ whole genome shotgun (WGS) entry which is preliminary data.</text>
</comment>
<evidence type="ECO:0000313" key="10">
    <source>
        <dbReference type="EMBL" id="HEC79382.1"/>
    </source>
</evidence>
<accession>A0A9C9EP34</accession>
<dbReference type="GO" id="GO:0032259">
    <property type="term" value="P:methylation"/>
    <property type="evidence" value="ECO:0007669"/>
    <property type="project" value="UniProtKB-KW"/>
</dbReference>
<evidence type="ECO:0000259" key="9">
    <source>
        <dbReference type="Pfam" id="PF01035"/>
    </source>
</evidence>
<dbReference type="SUPFAM" id="SSF46767">
    <property type="entry name" value="Methylated DNA-protein cysteine methyltransferase, C-terminal domain"/>
    <property type="match status" value="1"/>
</dbReference>
<dbReference type="NCBIfam" id="TIGR00589">
    <property type="entry name" value="ogt"/>
    <property type="match status" value="1"/>
</dbReference>
<name>A0A9C9EP34_UNCW3</name>
<evidence type="ECO:0000256" key="4">
    <source>
        <dbReference type="ARBA" id="ARBA00022603"/>
    </source>
</evidence>
<keyword evidence="7" id="KW-0234">DNA repair</keyword>
<comment type="catalytic activity">
    <reaction evidence="1">
        <text>a 4-O-methyl-thymidine in DNA + L-cysteinyl-[protein] = a thymidine in DNA + S-methyl-L-cysteinyl-[protein]</text>
        <dbReference type="Rhea" id="RHEA:53428"/>
        <dbReference type="Rhea" id="RHEA-COMP:10131"/>
        <dbReference type="Rhea" id="RHEA-COMP:10132"/>
        <dbReference type="Rhea" id="RHEA-COMP:13555"/>
        <dbReference type="Rhea" id="RHEA-COMP:13556"/>
        <dbReference type="ChEBI" id="CHEBI:29950"/>
        <dbReference type="ChEBI" id="CHEBI:82612"/>
        <dbReference type="ChEBI" id="CHEBI:137386"/>
        <dbReference type="ChEBI" id="CHEBI:137387"/>
        <dbReference type="EC" id="2.1.1.63"/>
    </reaction>
</comment>
<organism evidence="10 11">
    <name type="scientific">candidate division WOR-3 bacterium</name>
    <dbReference type="NCBI Taxonomy" id="2052148"/>
    <lineage>
        <taxon>Bacteria</taxon>
        <taxon>Bacteria division WOR-3</taxon>
    </lineage>
</organism>
<dbReference type="Pfam" id="PF01035">
    <property type="entry name" value="DNA_binding_1"/>
    <property type="match status" value="1"/>
</dbReference>
<reference evidence="10" key="1">
    <citation type="journal article" date="2020" name="mSystems">
        <title>Genome- and Community-Level Interaction Insights into Carbon Utilization and Element Cycling Functions of Hydrothermarchaeota in Hydrothermal Sediment.</title>
        <authorList>
            <person name="Zhou Z."/>
            <person name="Liu Y."/>
            <person name="Xu W."/>
            <person name="Pan J."/>
            <person name="Luo Z.H."/>
            <person name="Li M."/>
        </authorList>
    </citation>
    <scope>NUCLEOTIDE SEQUENCE</scope>
    <source>
        <strain evidence="10">HyVt-388</strain>
    </source>
</reference>
<dbReference type="GO" id="GO:0006281">
    <property type="term" value="P:DNA repair"/>
    <property type="evidence" value="ECO:0007669"/>
    <property type="project" value="UniProtKB-KW"/>
</dbReference>
<dbReference type="PANTHER" id="PTHR10815:SF13">
    <property type="entry name" value="METHYLATED-DNA--PROTEIN-CYSTEINE METHYLTRANSFERASE"/>
    <property type="match status" value="1"/>
</dbReference>
<dbReference type="EMBL" id="DRIG01000099">
    <property type="protein sequence ID" value="HEC79382.1"/>
    <property type="molecule type" value="Genomic_DNA"/>
</dbReference>
<dbReference type="PROSITE" id="PS00374">
    <property type="entry name" value="MGMT"/>
    <property type="match status" value="1"/>
</dbReference>
<evidence type="ECO:0000256" key="3">
    <source>
        <dbReference type="ARBA" id="ARBA00011918"/>
    </source>
</evidence>
<dbReference type="InterPro" id="IPR036217">
    <property type="entry name" value="MethylDNA_cys_MeTrfase_DNAb"/>
</dbReference>
<dbReference type="AlphaFoldDB" id="A0A9C9EP34"/>
<evidence type="ECO:0000256" key="8">
    <source>
        <dbReference type="ARBA" id="ARBA00049348"/>
    </source>
</evidence>
<dbReference type="GO" id="GO:0003908">
    <property type="term" value="F:methylated-DNA-[protein]-cysteine S-methyltransferase activity"/>
    <property type="evidence" value="ECO:0007669"/>
    <property type="project" value="UniProtKB-EC"/>
</dbReference>
<keyword evidence="4" id="KW-0489">Methyltransferase</keyword>
<evidence type="ECO:0000256" key="7">
    <source>
        <dbReference type="ARBA" id="ARBA00023204"/>
    </source>
</evidence>
<evidence type="ECO:0000313" key="11">
    <source>
        <dbReference type="Proteomes" id="UP000885826"/>
    </source>
</evidence>
<dbReference type="Proteomes" id="UP000885826">
    <property type="component" value="Unassembled WGS sequence"/>
</dbReference>
<evidence type="ECO:0000256" key="5">
    <source>
        <dbReference type="ARBA" id="ARBA00022679"/>
    </source>
</evidence>
<evidence type="ECO:0000256" key="2">
    <source>
        <dbReference type="ARBA" id="ARBA00008711"/>
    </source>
</evidence>
<dbReference type="EC" id="2.1.1.63" evidence="3"/>
<dbReference type="PANTHER" id="PTHR10815">
    <property type="entry name" value="METHYLATED-DNA--PROTEIN-CYSTEINE METHYLTRANSFERASE"/>
    <property type="match status" value="1"/>
</dbReference>